<proteinExistence type="inferred from homology"/>
<evidence type="ECO:0000256" key="7">
    <source>
        <dbReference type="ARBA" id="ARBA00023098"/>
    </source>
</evidence>
<evidence type="ECO:0000313" key="14">
    <source>
        <dbReference type="RefSeq" id="XP_015522200.1"/>
    </source>
</evidence>
<dbReference type="GO" id="GO:0102965">
    <property type="term" value="F:alcohol-forming long-chain fatty acyl-CoA reductase activity"/>
    <property type="evidence" value="ECO:0007669"/>
    <property type="project" value="UniProtKB-EC"/>
</dbReference>
<protein>
    <recommendedName>
        <fullName evidence="10">Fatty acyl-CoA reductase</fullName>
        <ecNumber evidence="10">1.2.1.84</ecNumber>
    </recommendedName>
</protein>
<dbReference type="Gene3D" id="3.40.50.720">
    <property type="entry name" value="NAD(P)-binding Rossmann-like Domain"/>
    <property type="match status" value="1"/>
</dbReference>
<feature type="transmembrane region" description="Helical" evidence="10">
    <location>
        <begin position="463"/>
        <end position="484"/>
    </location>
</feature>
<dbReference type="AlphaFoldDB" id="A0A6J0C720"/>
<evidence type="ECO:0000256" key="6">
    <source>
        <dbReference type="ARBA" id="ARBA00022989"/>
    </source>
</evidence>
<keyword evidence="8 10" id="KW-0472">Membrane</keyword>
<dbReference type="InterPro" id="IPR036291">
    <property type="entry name" value="NAD(P)-bd_dom_sf"/>
</dbReference>
<dbReference type="FunFam" id="3.40.50.720:FF:000143">
    <property type="entry name" value="Fatty acyl-CoA reductase"/>
    <property type="match status" value="1"/>
</dbReference>
<dbReference type="Pfam" id="PF03015">
    <property type="entry name" value="Sterile"/>
    <property type="match status" value="1"/>
</dbReference>
<evidence type="ECO:0000256" key="9">
    <source>
        <dbReference type="ARBA" id="ARBA00052530"/>
    </source>
</evidence>
<dbReference type="GeneID" id="107226042"/>
<organism evidence="14">
    <name type="scientific">Neodiprion lecontei</name>
    <name type="common">Redheaded pine sawfly</name>
    <dbReference type="NCBI Taxonomy" id="441921"/>
    <lineage>
        <taxon>Eukaryota</taxon>
        <taxon>Metazoa</taxon>
        <taxon>Ecdysozoa</taxon>
        <taxon>Arthropoda</taxon>
        <taxon>Hexapoda</taxon>
        <taxon>Insecta</taxon>
        <taxon>Pterygota</taxon>
        <taxon>Neoptera</taxon>
        <taxon>Endopterygota</taxon>
        <taxon>Hymenoptera</taxon>
        <taxon>Tenthredinoidea</taxon>
        <taxon>Diprionidae</taxon>
        <taxon>Diprioninae</taxon>
        <taxon>Neodiprion</taxon>
    </lineage>
</organism>
<evidence type="ECO:0000256" key="1">
    <source>
        <dbReference type="ARBA" id="ARBA00004141"/>
    </source>
</evidence>
<gene>
    <name evidence="14" type="primary">LOC107226042</name>
</gene>
<keyword evidence="6 10" id="KW-1133">Transmembrane helix</keyword>
<dbReference type="KEGG" id="nlo:107226042"/>
<keyword evidence="5 10" id="KW-0521">NADP</keyword>
<feature type="domain" description="Fatty acyl-CoA reductase C-terminal" evidence="11">
    <location>
        <begin position="357"/>
        <end position="449"/>
    </location>
</feature>
<dbReference type="InterPro" id="IPR033640">
    <property type="entry name" value="FAR_C"/>
</dbReference>
<evidence type="ECO:0000259" key="11">
    <source>
        <dbReference type="Pfam" id="PF03015"/>
    </source>
</evidence>
<dbReference type="Pfam" id="PF07993">
    <property type="entry name" value="NAD_binding_4"/>
    <property type="match status" value="1"/>
</dbReference>
<keyword evidence="4 10" id="KW-0812">Transmembrane</keyword>
<dbReference type="Proteomes" id="UP000829291">
    <property type="component" value="Chromosome 4"/>
</dbReference>
<comment type="subcellular location">
    <subcellularLocation>
        <location evidence="1">Membrane</location>
        <topology evidence="1">Multi-pass membrane protein</topology>
    </subcellularLocation>
</comment>
<dbReference type="InterPro" id="IPR013120">
    <property type="entry name" value="FAR_NAD-bd"/>
</dbReference>
<evidence type="ECO:0000313" key="13">
    <source>
        <dbReference type="Proteomes" id="UP000829291"/>
    </source>
</evidence>
<keyword evidence="7 10" id="KW-0443">Lipid metabolism</keyword>
<dbReference type="PANTHER" id="PTHR11011">
    <property type="entry name" value="MALE STERILITY PROTEIN 2-RELATED"/>
    <property type="match status" value="1"/>
</dbReference>
<keyword evidence="13" id="KW-1185">Reference proteome</keyword>
<dbReference type="SUPFAM" id="SSF51735">
    <property type="entry name" value="NAD(P)-binding Rossmann-fold domains"/>
    <property type="match status" value="1"/>
</dbReference>
<dbReference type="OrthoDB" id="429813at2759"/>
<sequence>MIREPSIPEWSKNRGILVTGATGFLGKVLVAKLLMSCPQGGNIYLLVREKRGQIPKARLHTLIQQEPYRVVRENHPERLKRLVVISGDTTVEGLALSPEDKDRLMKDVSVVFHMAANVRFDLSLRAAINMNTKGTANLIKVAKQLPNLISLIHVSTAYCHCGQTRLEERAYAPNMSPEFAIAAVDSMSDDLLKPVECKLLAHQPNTYALSKCLSEDLMVRSGLPVGIARPSIVIASWKEPAPGWVDNLNGPTGLIVAAGKGVIRSMHCKSEYLADLMPCDIVANAVIALAWKVGLESSCKPIFVNVTESGRNPITWADALNAGRRHALSNPFSGPLWYPGGRFTSSAVLHWFAVICLHLLPAYLLDPLIYLSGNKPFLVKLQGRVSTGLSLLQYYTTKEWVFLNDTLRDLQDQLSSEDRAIFFMDTKDICWDDYLYEYILGIRKYCLKDDPSTLPRARRVFQYLYIADRILRIVFVGFIAWFLYSWFAPARAGTASIIEMQDS</sequence>
<evidence type="ECO:0000256" key="10">
    <source>
        <dbReference type="RuleBase" id="RU363097"/>
    </source>
</evidence>
<evidence type="ECO:0000259" key="12">
    <source>
        <dbReference type="Pfam" id="PF07993"/>
    </source>
</evidence>
<evidence type="ECO:0000256" key="3">
    <source>
        <dbReference type="ARBA" id="ARBA00022516"/>
    </source>
</evidence>
<name>A0A6J0C720_NEOLC</name>
<keyword evidence="10" id="KW-0560">Oxidoreductase</keyword>
<dbReference type="GO" id="GO:0080019">
    <property type="term" value="F:alcohol-forming very long-chain fatty acyl-CoA reductase activity"/>
    <property type="evidence" value="ECO:0007669"/>
    <property type="project" value="InterPro"/>
</dbReference>
<comment type="function">
    <text evidence="10">Catalyzes the reduction of fatty acyl-CoA to fatty alcohols.</text>
</comment>
<dbReference type="CDD" id="cd09071">
    <property type="entry name" value="FAR_C"/>
    <property type="match status" value="1"/>
</dbReference>
<dbReference type="PANTHER" id="PTHR11011:SF116">
    <property type="entry name" value="FATTY ACYL-COA REDUCTASE CG5065-RELATED"/>
    <property type="match status" value="1"/>
</dbReference>
<comment type="similarity">
    <text evidence="2 10">Belongs to the fatty acyl-CoA reductase family.</text>
</comment>
<accession>A0A6J0C720</accession>
<keyword evidence="3 10" id="KW-0444">Lipid biosynthesis</keyword>
<evidence type="ECO:0000256" key="5">
    <source>
        <dbReference type="ARBA" id="ARBA00022857"/>
    </source>
</evidence>
<dbReference type="InterPro" id="IPR026055">
    <property type="entry name" value="FAR"/>
</dbReference>
<evidence type="ECO:0000256" key="4">
    <source>
        <dbReference type="ARBA" id="ARBA00022692"/>
    </source>
</evidence>
<dbReference type="CDD" id="cd05236">
    <property type="entry name" value="FAR-N_SDR_e"/>
    <property type="match status" value="1"/>
</dbReference>
<comment type="catalytic activity">
    <reaction evidence="9 10">
        <text>a long-chain fatty acyl-CoA + 2 NADPH + 2 H(+) = a long-chain primary fatty alcohol + 2 NADP(+) + CoA</text>
        <dbReference type="Rhea" id="RHEA:52716"/>
        <dbReference type="ChEBI" id="CHEBI:15378"/>
        <dbReference type="ChEBI" id="CHEBI:57287"/>
        <dbReference type="ChEBI" id="CHEBI:57783"/>
        <dbReference type="ChEBI" id="CHEBI:58349"/>
        <dbReference type="ChEBI" id="CHEBI:77396"/>
        <dbReference type="ChEBI" id="CHEBI:83139"/>
        <dbReference type="EC" id="1.2.1.84"/>
    </reaction>
</comment>
<feature type="domain" description="Thioester reductase (TE)" evidence="12">
    <location>
        <begin position="18"/>
        <end position="286"/>
    </location>
</feature>
<evidence type="ECO:0000256" key="8">
    <source>
        <dbReference type="ARBA" id="ARBA00023136"/>
    </source>
</evidence>
<dbReference type="GO" id="GO:0005777">
    <property type="term" value="C:peroxisome"/>
    <property type="evidence" value="ECO:0007669"/>
    <property type="project" value="TreeGrafter"/>
</dbReference>
<dbReference type="GO" id="GO:0016020">
    <property type="term" value="C:membrane"/>
    <property type="evidence" value="ECO:0007669"/>
    <property type="project" value="UniProtKB-SubCell"/>
</dbReference>
<evidence type="ECO:0000256" key="2">
    <source>
        <dbReference type="ARBA" id="ARBA00005928"/>
    </source>
</evidence>
<dbReference type="InParanoid" id="A0A6J0C720"/>
<reference evidence="14" key="1">
    <citation type="submission" date="2025-08" db="UniProtKB">
        <authorList>
            <consortium name="RefSeq"/>
        </authorList>
    </citation>
    <scope>IDENTIFICATION</scope>
    <source>
        <tissue evidence="14">Thorax and Abdomen</tissue>
    </source>
</reference>
<dbReference type="RefSeq" id="XP_015522200.1">
    <property type="nucleotide sequence ID" value="XM_015666714.2"/>
</dbReference>
<dbReference type="EC" id="1.2.1.84" evidence="10"/>
<dbReference type="GO" id="GO:0035336">
    <property type="term" value="P:long-chain fatty-acyl-CoA metabolic process"/>
    <property type="evidence" value="ECO:0007669"/>
    <property type="project" value="TreeGrafter"/>
</dbReference>